<keyword evidence="4" id="KW-1185">Reference proteome</keyword>
<name>A0AA40ERT7_9PEZI</name>
<evidence type="ECO:0000256" key="1">
    <source>
        <dbReference type="SAM" id="MobiDB-lite"/>
    </source>
</evidence>
<evidence type="ECO:0000256" key="2">
    <source>
        <dbReference type="SAM" id="Phobius"/>
    </source>
</evidence>
<keyword evidence="2" id="KW-1133">Transmembrane helix</keyword>
<dbReference type="Proteomes" id="UP001172159">
    <property type="component" value="Unassembled WGS sequence"/>
</dbReference>
<keyword evidence="2" id="KW-0472">Membrane</keyword>
<accession>A0AA40ERT7</accession>
<protein>
    <submittedName>
        <fullName evidence="3">Uncharacterized protein</fullName>
    </submittedName>
</protein>
<comment type="caution">
    <text evidence="3">The sequence shown here is derived from an EMBL/GenBank/DDBJ whole genome shotgun (WGS) entry which is preliminary data.</text>
</comment>
<feature type="compositionally biased region" description="Polar residues" evidence="1">
    <location>
        <begin position="105"/>
        <end position="122"/>
    </location>
</feature>
<feature type="transmembrane region" description="Helical" evidence="2">
    <location>
        <begin position="6"/>
        <end position="27"/>
    </location>
</feature>
<keyword evidence="2" id="KW-0812">Transmembrane</keyword>
<dbReference type="AlphaFoldDB" id="A0AA40ERT7"/>
<organism evidence="3 4">
    <name type="scientific">Apiosordaria backusii</name>
    <dbReference type="NCBI Taxonomy" id="314023"/>
    <lineage>
        <taxon>Eukaryota</taxon>
        <taxon>Fungi</taxon>
        <taxon>Dikarya</taxon>
        <taxon>Ascomycota</taxon>
        <taxon>Pezizomycotina</taxon>
        <taxon>Sordariomycetes</taxon>
        <taxon>Sordariomycetidae</taxon>
        <taxon>Sordariales</taxon>
        <taxon>Lasiosphaeriaceae</taxon>
        <taxon>Apiosordaria</taxon>
    </lineage>
</organism>
<evidence type="ECO:0000313" key="3">
    <source>
        <dbReference type="EMBL" id="KAK0744348.1"/>
    </source>
</evidence>
<proteinExistence type="predicted"/>
<feature type="region of interest" description="Disordered" evidence="1">
    <location>
        <begin position="105"/>
        <end position="129"/>
    </location>
</feature>
<reference evidence="3" key="1">
    <citation type="submission" date="2023-06" db="EMBL/GenBank/DDBJ databases">
        <title>Genome-scale phylogeny and comparative genomics of the fungal order Sordariales.</title>
        <authorList>
            <consortium name="Lawrence Berkeley National Laboratory"/>
            <person name="Hensen N."/>
            <person name="Bonometti L."/>
            <person name="Westerberg I."/>
            <person name="Brannstrom I.O."/>
            <person name="Guillou S."/>
            <person name="Cros-Aarteil S."/>
            <person name="Calhoun S."/>
            <person name="Haridas S."/>
            <person name="Kuo A."/>
            <person name="Mondo S."/>
            <person name="Pangilinan J."/>
            <person name="Riley R."/>
            <person name="Labutti K."/>
            <person name="Andreopoulos B."/>
            <person name="Lipzen A."/>
            <person name="Chen C."/>
            <person name="Yanf M."/>
            <person name="Daum C."/>
            <person name="Ng V."/>
            <person name="Clum A."/>
            <person name="Steindorff A."/>
            <person name="Ohm R."/>
            <person name="Martin F."/>
            <person name="Silar P."/>
            <person name="Natvig D."/>
            <person name="Lalanne C."/>
            <person name="Gautier V."/>
            <person name="Ament-Velasquez S.L."/>
            <person name="Kruys A."/>
            <person name="Hutchinson M.I."/>
            <person name="Powell A.J."/>
            <person name="Barry K."/>
            <person name="Miller A.N."/>
            <person name="Grigoriev I.V."/>
            <person name="Debuchy R."/>
            <person name="Gladieux P."/>
            <person name="Thoren M.H."/>
            <person name="Johannesson H."/>
        </authorList>
    </citation>
    <scope>NUCLEOTIDE SEQUENCE</scope>
    <source>
        <strain evidence="3">CBS 540.89</strain>
    </source>
</reference>
<gene>
    <name evidence="3" type="ORF">B0T21DRAFT_87536</name>
</gene>
<sequence length="129" mass="14603">MTCLYYQVLGVVVLVMELVFEMGLAVCGCRMRERFKSLGRKDGMLKNRALSAPRVTISEKAISVSQVKSLLIHRVRLSISVFLSHCPLFIKTHTIKPTLLSSIRPPQSNQYQSPNDHSTSQTNKRRVVM</sequence>
<evidence type="ECO:0000313" key="4">
    <source>
        <dbReference type="Proteomes" id="UP001172159"/>
    </source>
</evidence>
<dbReference type="EMBL" id="JAUKTV010000002">
    <property type="protein sequence ID" value="KAK0744348.1"/>
    <property type="molecule type" value="Genomic_DNA"/>
</dbReference>